<evidence type="ECO:0000313" key="1">
    <source>
        <dbReference type="EMBL" id="GAJ40287.1"/>
    </source>
</evidence>
<name>A0A023DGA4_9BACL</name>
<organism evidence="1 2">
    <name type="scientific">Parageobacillus caldoxylosilyticus NBRC 107762</name>
    <dbReference type="NCBI Taxonomy" id="1220594"/>
    <lineage>
        <taxon>Bacteria</taxon>
        <taxon>Bacillati</taxon>
        <taxon>Bacillota</taxon>
        <taxon>Bacilli</taxon>
        <taxon>Bacillales</taxon>
        <taxon>Anoxybacillaceae</taxon>
        <taxon>Saccharococcus</taxon>
    </lineage>
</organism>
<accession>A0A023DGA4</accession>
<evidence type="ECO:0000313" key="2">
    <source>
        <dbReference type="Proteomes" id="UP000023561"/>
    </source>
</evidence>
<dbReference type="AlphaFoldDB" id="A0A023DGA4"/>
<reference evidence="1 2" key="1">
    <citation type="submission" date="2014-04" db="EMBL/GenBank/DDBJ databases">
        <title>Whole genome shotgun sequence of Geobacillus caldoxylosilyticus NBRC 107762.</title>
        <authorList>
            <person name="Hosoyama A."/>
            <person name="Hosoyama Y."/>
            <person name="Katano-Makiyama Y."/>
            <person name="Tsuchikane K."/>
            <person name="Ohji S."/>
            <person name="Ichikawa N."/>
            <person name="Yamazoe A."/>
            <person name="Fujita N."/>
        </authorList>
    </citation>
    <scope>NUCLEOTIDE SEQUENCE [LARGE SCALE GENOMIC DNA]</scope>
    <source>
        <strain evidence="1 2">NBRC 107762</strain>
    </source>
</reference>
<proteinExistence type="predicted"/>
<dbReference type="Proteomes" id="UP000023561">
    <property type="component" value="Unassembled WGS sequence"/>
</dbReference>
<protein>
    <submittedName>
        <fullName evidence="1">Uncharacterized protein</fullName>
    </submittedName>
</protein>
<comment type="caution">
    <text evidence="1">The sequence shown here is derived from an EMBL/GenBank/DDBJ whole genome shotgun (WGS) entry which is preliminary data.</text>
</comment>
<gene>
    <name evidence="1" type="ORF">GCA01S_036_00050</name>
</gene>
<dbReference type="EMBL" id="BAWO01000036">
    <property type="protein sequence ID" value="GAJ40287.1"/>
    <property type="molecule type" value="Genomic_DNA"/>
</dbReference>
<sequence length="86" mass="10186">MQKVLEFIRRQRARFALKKAFYSAGLFIPYKNGDKTYRIFPKIHSVKIDDDQTEYVFTLINGMDPKEVSKKEYVFMQHYRAASAIS</sequence>
<dbReference type="RefSeq" id="WP_042409946.1">
    <property type="nucleotide sequence ID" value="NZ_BAWO01000036.1"/>
</dbReference>
<keyword evidence="2" id="KW-1185">Reference proteome</keyword>